<name>A0A023ZWR7_9CAUD</name>
<organism evidence="1 2">
    <name type="scientific">Mycobacterium phage MosMoris</name>
    <dbReference type="NCBI Taxonomy" id="1471542"/>
    <lineage>
        <taxon>Viruses</taxon>
        <taxon>Duplodnaviria</taxon>
        <taxon>Heunggongvirae</taxon>
        <taxon>Uroviricota</taxon>
        <taxon>Caudoviricetes</taxon>
        <taxon>Marvinvirus</taxon>
        <taxon>Marvinvirus mosmoris</taxon>
    </lineage>
</organism>
<dbReference type="GeneID" id="19487456"/>
<reference evidence="1 2" key="1">
    <citation type="submission" date="2014-03" db="EMBL/GenBank/DDBJ databases">
        <authorList>
            <person name="Bragg J."/>
            <person name="Dehn A."/>
            <person name="Hefner M."/>
            <person name="McHugh D."/>
            <person name="Petersen P."/>
            <person name="Zeba F."/>
            <person name="Zegers G.P."/>
            <person name="Page S.T."/>
            <person name="Bradley K.W."/>
            <person name="Clarke D.Q."/>
            <person name="Lewis M.F."/>
            <person name="Barker L.P."/>
            <person name="Bailey C."/>
            <person name="Asai D.J."/>
            <person name="Garber M.L."/>
            <person name="Bowman C.A."/>
            <person name="Russell D.A."/>
            <person name="Pope W.H."/>
            <person name="Jacobs-Sera D."/>
            <person name="Hendrix R.W."/>
            <person name="Hatfull G.F."/>
        </authorList>
    </citation>
    <scope>NUCLEOTIDE SEQUENCE [LARGE SCALE GENOMIC DNA]</scope>
</reference>
<dbReference type="Proteomes" id="UP000024435">
    <property type="component" value="Segment"/>
</dbReference>
<dbReference type="EMBL" id="KJ538721">
    <property type="protein sequence ID" value="AHY84092.1"/>
    <property type="molecule type" value="Genomic_DNA"/>
</dbReference>
<gene>
    <name evidence="1" type="primary">18</name>
    <name evidence="1" type="ORF">PBI_MOSMORIS_18</name>
</gene>
<evidence type="ECO:0000313" key="2">
    <source>
        <dbReference type="Proteomes" id="UP000024435"/>
    </source>
</evidence>
<sequence length="41" mass="3941">MGAADKSLITVVVAVLGAVGAAKCSEKGSASNIGGDTYTVE</sequence>
<keyword evidence="2" id="KW-1185">Reference proteome</keyword>
<evidence type="ECO:0000313" key="1">
    <source>
        <dbReference type="EMBL" id="AHY84092.1"/>
    </source>
</evidence>
<accession>A0A023ZWR7</accession>
<dbReference type="RefSeq" id="YP_009031528.1">
    <property type="nucleotide sequence ID" value="NC_024138.1"/>
</dbReference>
<dbReference type="KEGG" id="vg:19487456"/>
<protein>
    <submittedName>
        <fullName evidence="1">Uncharacterized protein</fullName>
    </submittedName>
</protein>
<proteinExistence type="predicted"/>